<dbReference type="InterPro" id="IPR025092">
    <property type="entry name" value="Glyco_hydro_66"/>
</dbReference>
<evidence type="ECO:0000313" key="5">
    <source>
        <dbReference type="Proteomes" id="UP001611548"/>
    </source>
</evidence>
<feature type="chain" id="PRO_5045184126" evidence="3">
    <location>
        <begin position="29"/>
        <end position="623"/>
    </location>
</feature>
<keyword evidence="2 3" id="KW-0732">Signal</keyword>
<dbReference type="Gene3D" id="3.20.20.80">
    <property type="entry name" value="Glycosidases"/>
    <property type="match status" value="1"/>
</dbReference>
<evidence type="ECO:0000256" key="2">
    <source>
        <dbReference type="ARBA" id="ARBA00022729"/>
    </source>
</evidence>
<proteinExistence type="inferred from homology"/>
<evidence type="ECO:0000313" key="4">
    <source>
        <dbReference type="EMBL" id="MFI1963129.1"/>
    </source>
</evidence>
<dbReference type="InterPro" id="IPR013780">
    <property type="entry name" value="Glyco_hydro_b"/>
</dbReference>
<gene>
    <name evidence="4" type="ORF">ACH429_03150</name>
</gene>
<dbReference type="RefSeq" id="WP_055471652.1">
    <property type="nucleotide sequence ID" value="NZ_JBIRWE010000001.1"/>
</dbReference>
<comment type="similarity">
    <text evidence="1">Belongs to the glycosyl hydrolase 66 family.</text>
</comment>
<dbReference type="Pfam" id="PF13199">
    <property type="entry name" value="Glyco_hydro_66"/>
    <property type="match status" value="1"/>
</dbReference>
<name>A0ABW7UKD2_9ACTN</name>
<dbReference type="EMBL" id="JBIRWE010000001">
    <property type="protein sequence ID" value="MFI1963129.1"/>
    <property type="molecule type" value="Genomic_DNA"/>
</dbReference>
<dbReference type="InterPro" id="IPR013783">
    <property type="entry name" value="Ig-like_fold"/>
</dbReference>
<reference evidence="4 5" key="1">
    <citation type="submission" date="2024-10" db="EMBL/GenBank/DDBJ databases">
        <title>The Natural Products Discovery Center: Release of the First 8490 Sequenced Strains for Exploring Actinobacteria Biosynthetic Diversity.</title>
        <authorList>
            <person name="Kalkreuter E."/>
            <person name="Kautsar S.A."/>
            <person name="Yang D."/>
            <person name="Bader C.D."/>
            <person name="Teijaro C.N."/>
            <person name="Fluegel L."/>
            <person name="Davis C.M."/>
            <person name="Simpson J.R."/>
            <person name="Lauterbach L."/>
            <person name="Steele A.D."/>
            <person name="Gui C."/>
            <person name="Meng S."/>
            <person name="Li G."/>
            <person name="Viehrig K."/>
            <person name="Ye F."/>
            <person name="Su P."/>
            <person name="Kiefer A.F."/>
            <person name="Nichols A."/>
            <person name="Cepeda A.J."/>
            <person name="Yan W."/>
            <person name="Fan B."/>
            <person name="Jiang Y."/>
            <person name="Adhikari A."/>
            <person name="Zheng C.-J."/>
            <person name="Schuster L."/>
            <person name="Cowan T.M."/>
            <person name="Smanski M.J."/>
            <person name="Chevrette M.G."/>
            <person name="De Carvalho L.P.S."/>
            <person name="Shen B."/>
        </authorList>
    </citation>
    <scope>NUCLEOTIDE SEQUENCE [LARGE SCALE GENOMIC DNA]</scope>
    <source>
        <strain evidence="4 5">NPDC020327</strain>
    </source>
</reference>
<feature type="signal peptide" evidence="3">
    <location>
        <begin position="1"/>
        <end position="28"/>
    </location>
</feature>
<sequence length="623" mass="68736">MTRRTRSITLAGTAALFLAGLIAPSAQGAQAPFAGPSSDAVAAADAPRVTVTTDAARYAPGKAVKVTVNVANEQSRPLLGHRLRLTARHLDDTAGRQTTAVQPLAAGKSGERTFTWRPPKMDFTGYLLQVDLLDVRGRTVGTGYSAVDVSSDPSRFVRYGFVSAYNQNVDPKAVAQYLKDHHITDVQFYDWHWKHHVPLAGSVAEPAAEWQDLAGRQTLRTTVSALIDEVHQNNGRALDYNLLFGADDDYLEDGSGAELEWGLFKDKTCTDQDSHGPLPSSWPVQRIYLFDPANPEWQDYIAAKENDTYKVYPFDGFQADQLGNRGVRYTCDGQEVNLPDRYSSFLSAFAEKTGKSVTFNAVDQYGQDQVAANPSLDYLYAETWGHESWGKHQTYKSLQDTIEHNWAAGGHKNSVLAAYVNKPLSDGAKREFNTPGVLTANAVIFASGGVHNELGDVEHMLGSEYYPNTTLSMSAELKESIGHYYDFLVAYQNLLRDQDVQPAESRTESVSVPTSTDGKGDTVWTFARTKGGTEVLHFVNLLGNTDTNWVDKQGARAKPTAQQDVKVKHYYQGAQPREVNFASPDVDGGRARQLDFTQGSDNKGSYVEFTLPSLNYWDMVWVD</sequence>
<comment type="caution">
    <text evidence="4">The sequence shown here is derived from an EMBL/GenBank/DDBJ whole genome shotgun (WGS) entry which is preliminary data.</text>
</comment>
<protein>
    <submittedName>
        <fullName evidence="4">Glycoside hydrolase family 66 protein</fullName>
    </submittedName>
</protein>
<evidence type="ECO:0000256" key="3">
    <source>
        <dbReference type="SAM" id="SignalP"/>
    </source>
</evidence>
<accession>A0ABW7UKD2</accession>
<evidence type="ECO:0000256" key="1">
    <source>
        <dbReference type="ARBA" id="ARBA00010837"/>
    </source>
</evidence>
<dbReference type="GO" id="GO:0016787">
    <property type="term" value="F:hydrolase activity"/>
    <property type="evidence" value="ECO:0007669"/>
    <property type="project" value="UniProtKB-KW"/>
</dbReference>
<dbReference type="Proteomes" id="UP001611548">
    <property type="component" value="Unassembled WGS sequence"/>
</dbReference>
<dbReference type="Gene3D" id="2.60.40.10">
    <property type="entry name" value="Immunoglobulins"/>
    <property type="match status" value="1"/>
</dbReference>
<keyword evidence="4" id="KW-0378">Hydrolase</keyword>
<organism evidence="4 5">
    <name type="scientific">Streptomyces pathocidini</name>
    <dbReference type="NCBI Taxonomy" id="1650571"/>
    <lineage>
        <taxon>Bacteria</taxon>
        <taxon>Bacillati</taxon>
        <taxon>Actinomycetota</taxon>
        <taxon>Actinomycetes</taxon>
        <taxon>Kitasatosporales</taxon>
        <taxon>Streptomycetaceae</taxon>
        <taxon>Streptomyces</taxon>
    </lineage>
</organism>
<dbReference type="CDD" id="cd14745">
    <property type="entry name" value="GH66"/>
    <property type="match status" value="1"/>
</dbReference>
<keyword evidence="5" id="KW-1185">Reference proteome</keyword>
<dbReference type="Gene3D" id="2.60.40.1180">
    <property type="entry name" value="Golgi alpha-mannosidase II"/>
    <property type="match status" value="1"/>
</dbReference>